<reference evidence="1" key="1">
    <citation type="journal article" date="2019" name="Environ. Microbiol.">
        <title>Fungal ecological strategies reflected in gene transcription - a case study of two litter decomposers.</title>
        <authorList>
            <person name="Barbi F."/>
            <person name="Kohler A."/>
            <person name="Barry K."/>
            <person name="Baskaran P."/>
            <person name="Daum C."/>
            <person name="Fauchery L."/>
            <person name="Ihrmark K."/>
            <person name="Kuo A."/>
            <person name="LaButti K."/>
            <person name="Lipzen A."/>
            <person name="Morin E."/>
            <person name="Grigoriev I.V."/>
            <person name="Henrissat B."/>
            <person name="Lindahl B."/>
            <person name="Martin F."/>
        </authorList>
    </citation>
    <scope>NUCLEOTIDE SEQUENCE</scope>
    <source>
        <strain evidence="1">JB14</strain>
    </source>
</reference>
<accession>A0A6A4HJQ3</accession>
<gene>
    <name evidence="1" type="ORF">BT96DRAFT_39396</name>
</gene>
<name>A0A6A4HJQ3_9AGAR</name>
<dbReference type="AlphaFoldDB" id="A0A6A4HJQ3"/>
<sequence>MLYVPPRAGTDRRKDELIIAASIGSVLCESSGGGQVDLFQQKKSLIPKEMQSWEPAKEKKERAQMHPDHYAHKEARNKKCMGSKSSQLAMISSRDKVNPEDVMSDFDSMPNNKNHDSLAHQEGMCNDFKDEEDPSMHDSEKDIGDDLENEAEFLKTEPCPQPSLTTPNEPGGGALFSGSKKFTINGGAYQAVNGDKYTTINNNNKPTFNTYKIYPGNKRYSPVPSYPPVVPCNPTFPSKRCPRRPRSRWNIITFTHMVNHHYLPAVMYYPMLWTGYIAPIYFPTCPWG</sequence>
<evidence type="ECO:0000313" key="1">
    <source>
        <dbReference type="EMBL" id="KAE9398296.1"/>
    </source>
</evidence>
<dbReference type="Proteomes" id="UP000799118">
    <property type="component" value="Unassembled WGS sequence"/>
</dbReference>
<proteinExistence type="predicted"/>
<evidence type="ECO:0000313" key="2">
    <source>
        <dbReference type="Proteomes" id="UP000799118"/>
    </source>
</evidence>
<protein>
    <submittedName>
        <fullName evidence="1">Uncharacterized protein</fullName>
    </submittedName>
</protein>
<keyword evidence="2" id="KW-1185">Reference proteome</keyword>
<dbReference type="EMBL" id="ML769485">
    <property type="protein sequence ID" value="KAE9398296.1"/>
    <property type="molecule type" value="Genomic_DNA"/>
</dbReference>
<organism evidence="1 2">
    <name type="scientific">Gymnopus androsaceus JB14</name>
    <dbReference type="NCBI Taxonomy" id="1447944"/>
    <lineage>
        <taxon>Eukaryota</taxon>
        <taxon>Fungi</taxon>
        <taxon>Dikarya</taxon>
        <taxon>Basidiomycota</taxon>
        <taxon>Agaricomycotina</taxon>
        <taxon>Agaricomycetes</taxon>
        <taxon>Agaricomycetidae</taxon>
        <taxon>Agaricales</taxon>
        <taxon>Marasmiineae</taxon>
        <taxon>Omphalotaceae</taxon>
        <taxon>Gymnopus</taxon>
    </lineage>
</organism>